<dbReference type="Gene3D" id="1.10.1740.10">
    <property type="match status" value="1"/>
</dbReference>
<evidence type="ECO:0000256" key="3">
    <source>
        <dbReference type="ARBA" id="ARBA00023082"/>
    </source>
</evidence>
<dbReference type="InterPro" id="IPR014284">
    <property type="entry name" value="RNA_pol_sigma-70_dom"/>
</dbReference>
<dbReference type="SUPFAM" id="SSF88659">
    <property type="entry name" value="Sigma3 and sigma4 domains of RNA polymerase sigma factors"/>
    <property type="match status" value="1"/>
</dbReference>
<dbReference type="GO" id="GO:0006352">
    <property type="term" value="P:DNA-templated transcription initiation"/>
    <property type="evidence" value="ECO:0007669"/>
    <property type="project" value="InterPro"/>
</dbReference>
<evidence type="ECO:0000256" key="4">
    <source>
        <dbReference type="ARBA" id="ARBA00023163"/>
    </source>
</evidence>
<dbReference type="InterPro" id="IPR039425">
    <property type="entry name" value="RNA_pol_sigma-70-like"/>
</dbReference>
<dbReference type="InterPro" id="IPR013249">
    <property type="entry name" value="RNA_pol_sigma70_r4_t2"/>
</dbReference>
<dbReference type="InterPro" id="IPR014327">
    <property type="entry name" value="RNA_pol_sigma70_bacteroid"/>
</dbReference>
<dbReference type="Proteomes" id="UP000219452">
    <property type="component" value="Unassembled WGS sequence"/>
</dbReference>
<dbReference type="Pfam" id="PF08281">
    <property type="entry name" value="Sigma70_r4_2"/>
    <property type="match status" value="1"/>
</dbReference>
<dbReference type="PANTHER" id="PTHR43133">
    <property type="entry name" value="RNA POLYMERASE ECF-TYPE SIGMA FACTO"/>
    <property type="match status" value="1"/>
</dbReference>
<proteinExistence type="inferred from homology"/>
<comment type="similarity">
    <text evidence="1">Belongs to the sigma-70 factor family. ECF subfamily.</text>
</comment>
<feature type="domain" description="RNA polymerase sigma-70 region 2" evidence="5">
    <location>
        <begin position="36"/>
        <end position="98"/>
    </location>
</feature>
<dbReference type="InterPro" id="IPR036388">
    <property type="entry name" value="WH-like_DNA-bd_sf"/>
</dbReference>
<name>A0A286FZU1_9BACT</name>
<keyword evidence="3" id="KW-0731">Sigma factor</keyword>
<sequence>MSLYFSIDTVNYKSLPDELLLLYLRTGDENAFREIYLRYWKKLFSVARQKIQALDAVEELVQDIFLRLWERRDSLQIDRLDAYLFTAVRYACINHLKSTLVREKYVDYAYAHYNDASYTTDEQLDLDELMGAVEQQLNDLPEKTRQIFRLNRLEYQSVKEISTHLKVPERTVEYHISQALKSLRVYLRDYLLTGLLTMLFMDC</sequence>
<keyword evidence="2" id="KW-0805">Transcription regulation</keyword>
<dbReference type="InterPro" id="IPR013325">
    <property type="entry name" value="RNA_pol_sigma_r2"/>
</dbReference>
<dbReference type="AlphaFoldDB" id="A0A286FZU1"/>
<accession>A0A286FZU1</accession>
<protein>
    <submittedName>
        <fullName evidence="7">RNA polymerase sigma-70 factor, ECF subfamily</fullName>
    </submittedName>
</protein>
<dbReference type="SUPFAM" id="SSF88946">
    <property type="entry name" value="Sigma2 domain of RNA polymerase sigma factors"/>
    <property type="match status" value="1"/>
</dbReference>
<evidence type="ECO:0000259" key="5">
    <source>
        <dbReference type="Pfam" id="PF04542"/>
    </source>
</evidence>
<dbReference type="PANTHER" id="PTHR43133:SF46">
    <property type="entry name" value="RNA POLYMERASE SIGMA-70 FACTOR ECF SUBFAMILY"/>
    <property type="match status" value="1"/>
</dbReference>
<evidence type="ECO:0000256" key="2">
    <source>
        <dbReference type="ARBA" id="ARBA00023015"/>
    </source>
</evidence>
<dbReference type="GO" id="GO:0003677">
    <property type="term" value="F:DNA binding"/>
    <property type="evidence" value="ECO:0007669"/>
    <property type="project" value="InterPro"/>
</dbReference>
<dbReference type="EMBL" id="OCNH01000002">
    <property type="protein sequence ID" value="SOD88728.1"/>
    <property type="molecule type" value="Genomic_DNA"/>
</dbReference>
<dbReference type="GO" id="GO:0016987">
    <property type="term" value="F:sigma factor activity"/>
    <property type="evidence" value="ECO:0007669"/>
    <property type="project" value="UniProtKB-KW"/>
</dbReference>
<evidence type="ECO:0000313" key="8">
    <source>
        <dbReference type="Proteomes" id="UP000219452"/>
    </source>
</evidence>
<evidence type="ECO:0000313" key="7">
    <source>
        <dbReference type="EMBL" id="SOD88728.1"/>
    </source>
</evidence>
<dbReference type="NCBIfam" id="TIGR02937">
    <property type="entry name" value="sigma70-ECF"/>
    <property type="match status" value="1"/>
</dbReference>
<dbReference type="NCBIfam" id="TIGR02985">
    <property type="entry name" value="Sig70_bacteroi1"/>
    <property type="match status" value="1"/>
</dbReference>
<dbReference type="Pfam" id="PF04542">
    <property type="entry name" value="Sigma70_r2"/>
    <property type="match status" value="1"/>
</dbReference>
<keyword evidence="4" id="KW-0804">Transcription</keyword>
<evidence type="ECO:0000259" key="6">
    <source>
        <dbReference type="Pfam" id="PF08281"/>
    </source>
</evidence>
<organism evidence="7 8">
    <name type="scientific">Spirosoma fluviale</name>
    <dbReference type="NCBI Taxonomy" id="1597977"/>
    <lineage>
        <taxon>Bacteria</taxon>
        <taxon>Pseudomonadati</taxon>
        <taxon>Bacteroidota</taxon>
        <taxon>Cytophagia</taxon>
        <taxon>Cytophagales</taxon>
        <taxon>Cytophagaceae</taxon>
        <taxon>Spirosoma</taxon>
    </lineage>
</organism>
<dbReference type="Gene3D" id="1.10.10.10">
    <property type="entry name" value="Winged helix-like DNA-binding domain superfamily/Winged helix DNA-binding domain"/>
    <property type="match status" value="1"/>
</dbReference>
<feature type="domain" description="RNA polymerase sigma factor 70 region 4 type 2" evidence="6">
    <location>
        <begin position="132"/>
        <end position="183"/>
    </location>
</feature>
<gene>
    <name evidence="7" type="ORF">SAMN06269250_2814</name>
</gene>
<reference evidence="8" key="1">
    <citation type="submission" date="2017-09" db="EMBL/GenBank/DDBJ databases">
        <authorList>
            <person name="Varghese N."/>
            <person name="Submissions S."/>
        </authorList>
    </citation>
    <scope>NUCLEOTIDE SEQUENCE [LARGE SCALE GENOMIC DNA]</scope>
    <source>
        <strain evidence="8">DSM 29961</strain>
    </source>
</reference>
<dbReference type="InterPro" id="IPR013324">
    <property type="entry name" value="RNA_pol_sigma_r3/r4-like"/>
</dbReference>
<keyword evidence="8" id="KW-1185">Reference proteome</keyword>
<dbReference type="InterPro" id="IPR007627">
    <property type="entry name" value="RNA_pol_sigma70_r2"/>
</dbReference>
<evidence type="ECO:0000256" key="1">
    <source>
        <dbReference type="ARBA" id="ARBA00010641"/>
    </source>
</evidence>